<reference evidence="2" key="1">
    <citation type="submission" date="2021-12" db="EMBL/GenBank/DDBJ databases">
        <authorList>
            <person name="Ulrich A."/>
        </authorList>
    </citation>
    <scope>NUCLEOTIDE SEQUENCE</scope>
    <source>
        <strain evidence="2">A1P009</strain>
    </source>
</reference>
<name>A0ABS8UCM1_9GAMM</name>
<gene>
    <name evidence="2" type="ORF">LTT95_05920</name>
</gene>
<evidence type="ECO:0000313" key="3">
    <source>
        <dbReference type="Proteomes" id="UP001430360"/>
    </source>
</evidence>
<dbReference type="Gene3D" id="3.40.50.1820">
    <property type="entry name" value="alpha/beta hydrolase"/>
    <property type="match status" value="1"/>
</dbReference>
<dbReference type="PANTHER" id="PTHR23025">
    <property type="entry name" value="TRIACYLGLYCEROL LIPASE"/>
    <property type="match status" value="1"/>
</dbReference>
<proteinExistence type="predicted"/>
<accession>A0ABS8UCM1</accession>
<feature type="domain" description="Alpha/beta hydrolase fold-3" evidence="1">
    <location>
        <begin position="300"/>
        <end position="506"/>
    </location>
</feature>
<keyword evidence="3" id="KW-1185">Reference proteome</keyword>
<dbReference type="Proteomes" id="UP001430360">
    <property type="component" value="Unassembled WGS sequence"/>
</dbReference>
<dbReference type="Gene3D" id="2.30.110.10">
    <property type="entry name" value="Electron Transport, Fmn-binding Protein, Chain A"/>
    <property type="match status" value="1"/>
</dbReference>
<dbReference type="InterPro" id="IPR013094">
    <property type="entry name" value="AB_hydrolase_3"/>
</dbReference>
<dbReference type="EMBL" id="JAJQKU010000002">
    <property type="protein sequence ID" value="MCD9096476.1"/>
    <property type="molecule type" value="Genomic_DNA"/>
</dbReference>
<reference evidence="2" key="2">
    <citation type="journal article" date="2022" name="Syst. Appl. Microbiol.">
        <title>Physiological and genomic characterisation of Luteimonas fraxinea sp. nov., a bacterial species associated with trees tolerant to ash dieback.</title>
        <authorList>
            <person name="Ulrich K."/>
            <person name="Becker R."/>
            <person name="Behrendt U."/>
            <person name="Kube M."/>
            <person name="Schneck V."/>
            <person name="Ulrich A."/>
        </authorList>
    </citation>
    <scope>NUCLEOTIDE SEQUENCE</scope>
    <source>
        <strain evidence="2">A1P009</strain>
    </source>
</reference>
<comment type="caution">
    <text evidence="2">The sequence shown here is derived from an EMBL/GenBank/DDBJ whole genome shotgun (WGS) entry which is preliminary data.</text>
</comment>
<dbReference type="SUPFAM" id="SSF53474">
    <property type="entry name" value="alpha/beta-Hydrolases"/>
    <property type="match status" value="1"/>
</dbReference>
<dbReference type="InterPro" id="IPR007396">
    <property type="entry name" value="TR_PAI2-type"/>
</dbReference>
<evidence type="ECO:0000313" key="2">
    <source>
        <dbReference type="EMBL" id="MCD9096476.1"/>
    </source>
</evidence>
<protein>
    <submittedName>
        <fullName evidence="2">Alpha/beta hydrolase fold domain-containing protein</fullName>
    </submittedName>
</protein>
<keyword evidence="2" id="KW-0378">Hydrolase</keyword>
<dbReference type="GO" id="GO:0016787">
    <property type="term" value="F:hydrolase activity"/>
    <property type="evidence" value="ECO:0007669"/>
    <property type="project" value="UniProtKB-KW"/>
</dbReference>
<dbReference type="PANTHER" id="PTHR23025:SF3">
    <property type="entry name" value="HORMONE-SENSITIVE LIPASE"/>
    <property type="match status" value="1"/>
</dbReference>
<dbReference type="SUPFAM" id="SSF50475">
    <property type="entry name" value="FMN-binding split barrel"/>
    <property type="match status" value="1"/>
</dbReference>
<dbReference type="Pfam" id="PF07859">
    <property type="entry name" value="Abhydrolase_3"/>
    <property type="match status" value="1"/>
</dbReference>
<organism evidence="2 3">
    <name type="scientific">Luteimonas fraxinea</name>
    <dbReference type="NCBI Taxonomy" id="2901869"/>
    <lineage>
        <taxon>Bacteria</taxon>
        <taxon>Pseudomonadati</taxon>
        <taxon>Pseudomonadota</taxon>
        <taxon>Gammaproteobacteria</taxon>
        <taxon>Lysobacterales</taxon>
        <taxon>Lysobacteraceae</taxon>
        <taxon>Luteimonas</taxon>
    </lineage>
</organism>
<dbReference type="InterPro" id="IPR012349">
    <property type="entry name" value="Split_barrel_FMN-bd"/>
</dbReference>
<dbReference type="RefSeq" id="WP_232135143.1">
    <property type="nucleotide sequence ID" value="NZ_CP089507.1"/>
</dbReference>
<sequence length="548" mass="59915">MSALPLFQPRTSRDVADLVAAQPLAWIVSGPAGSLSATPLPVQVECDADGQPLRLLGHFGRSNPQWKAFADDPRATVLLIGPHGYVSPSWFADRSRAPTWNYTTVIFEVDVELRDTAEDADRLLRHLVDDVERGRPGPWAVEEMGPRYLSLREYVVGFHAHIRDTRATFKLGQDERDDVFDDILRGLWNTGQLPLATWMRRFDNGRGADAIASIEPRAQPLDPEIAGFIDSVIAEGRRLVGGRALGWPALREIVEQVRRPWREGGPVMARTEEIFADTRHGPVRLRIHDPAPGTPKPTLAFLHGGGWAMFSLDTHDRVMRELAARAGVAVVGIDYALSPEVRYPVALEQVVDVVHWLGANGPAYGMDGEQLALGGDSAGGNLSTGAVLKLRDAGEGHRVGAVLSYFAGFSPDASAQSRRRYGTDADMLTAVEVDTFWNYYISRPADRNDPYTHGLLADVDGLPPYFIGVGECDVLTEQNMAMAGKLLAAGNDVRIKVYPGAPHSFIEAVKVSKIARQALEDGAQFLRRVFDHKGACMESLDKSGTCVA</sequence>
<dbReference type="Pfam" id="PF04299">
    <property type="entry name" value="FMN_bind_2"/>
    <property type="match status" value="1"/>
</dbReference>
<dbReference type="InterPro" id="IPR029058">
    <property type="entry name" value="AB_hydrolase_fold"/>
</dbReference>
<evidence type="ECO:0000259" key="1">
    <source>
        <dbReference type="Pfam" id="PF07859"/>
    </source>
</evidence>